<feature type="transmembrane region" description="Helical" evidence="10">
    <location>
        <begin position="207"/>
        <end position="227"/>
    </location>
</feature>
<protein>
    <recommendedName>
        <fullName evidence="10">Rhomboid-like protease</fullName>
        <ecNumber evidence="10">3.4.21.105</ecNumber>
    </recommendedName>
</protein>
<evidence type="ECO:0000256" key="2">
    <source>
        <dbReference type="ARBA" id="ARBA00004141"/>
    </source>
</evidence>
<feature type="domain" description="Peptidase S54 rhomboid" evidence="11">
    <location>
        <begin position="87"/>
        <end position="222"/>
    </location>
</feature>
<dbReference type="AlphaFoldDB" id="A0A6V7S167"/>
<evidence type="ECO:0000256" key="6">
    <source>
        <dbReference type="ARBA" id="ARBA00022801"/>
    </source>
</evidence>
<feature type="transmembrane region" description="Helical" evidence="10">
    <location>
        <begin position="43"/>
        <end position="65"/>
    </location>
</feature>
<evidence type="ECO:0000256" key="5">
    <source>
        <dbReference type="ARBA" id="ARBA00022692"/>
    </source>
</evidence>
<reference evidence="12 13" key="1">
    <citation type="submission" date="2020-08" db="EMBL/GenBank/DDBJ databases">
        <authorList>
            <person name="Ramaprasad A."/>
        </authorList>
    </citation>
    <scope>NUCLEOTIDE SEQUENCE [LARGE SCALE GENOMIC DNA]</scope>
</reference>
<evidence type="ECO:0000256" key="9">
    <source>
        <dbReference type="ARBA" id="ARBA00023136"/>
    </source>
</evidence>
<dbReference type="VEuPathDB" id="PlasmoDB:PVLDE_0701400"/>
<proteinExistence type="inferred from homology"/>
<evidence type="ECO:0000259" key="11">
    <source>
        <dbReference type="Pfam" id="PF01694"/>
    </source>
</evidence>
<organism evidence="12 13">
    <name type="scientific">Plasmodium vinckei lentum</name>
    <dbReference type="NCBI Taxonomy" id="138297"/>
    <lineage>
        <taxon>Eukaryota</taxon>
        <taxon>Sar</taxon>
        <taxon>Alveolata</taxon>
        <taxon>Apicomplexa</taxon>
        <taxon>Aconoidasida</taxon>
        <taxon>Haemosporida</taxon>
        <taxon>Plasmodiidae</taxon>
        <taxon>Plasmodium</taxon>
        <taxon>Plasmodium (Vinckeia)</taxon>
    </lineage>
</organism>
<feature type="transmembrane region" description="Helical" evidence="10">
    <location>
        <begin position="128"/>
        <end position="145"/>
    </location>
</feature>
<evidence type="ECO:0000313" key="12">
    <source>
        <dbReference type="EMBL" id="CAD2089091.1"/>
    </source>
</evidence>
<feature type="transmembrane region" description="Helical" evidence="10">
    <location>
        <begin position="102"/>
        <end position="119"/>
    </location>
</feature>
<dbReference type="GO" id="GO:0006508">
    <property type="term" value="P:proteolysis"/>
    <property type="evidence" value="ECO:0007669"/>
    <property type="project" value="UniProtKB-KW"/>
</dbReference>
<keyword evidence="5 10" id="KW-0812">Transmembrane</keyword>
<dbReference type="Pfam" id="PF01694">
    <property type="entry name" value="Rhomboid"/>
    <property type="match status" value="1"/>
</dbReference>
<dbReference type="InterPro" id="IPR022764">
    <property type="entry name" value="Peptidase_S54_rhomboid_dom"/>
</dbReference>
<evidence type="ECO:0000256" key="10">
    <source>
        <dbReference type="RuleBase" id="RU362115"/>
    </source>
</evidence>
<dbReference type="GO" id="GO:0016020">
    <property type="term" value="C:membrane"/>
    <property type="evidence" value="ECO:0007669"/>
    <property type="project" value="UniProtKB-SubCell"/>
</dbReference>
<keyword evidence="8 10" id="KW-1133">Transmembrane helix</keyword>
<evidence type="ECO:0000256" key="8">
    <source>
        <dbReference type="ARBA" id="ARBA00022989"/>
    </source>
</evidence>
<comment type="subcellular location">
    <subcellularLocation>
        <location evidence="2 10">Membrane</location>
        <topology evidence="2 10">Multi-pass membrane protein</topology>
    </subcellularLocation>
</comment>
<feature type="transmembrane region" description="Helical" evidence="10">
    <location>
        <begin position="151"/>
        <end position="172"/>
    </location>
</feature>
<evidence type="ECO:0000256" key="3">
    <source>
        <dbReference type="ARBA" id="ARBA00009045"/>
    </source>
</evidence>
<dbReference type="Gene3D" id="1.20.1540.10">
    <property type="entry name" value="Rhomboid-like"/>
    <property type="match status" value="1"/>
</dbReference>
<feature type="transmembrane region" description="Helical" evidence="10">
    <location>
        <begin position="184"/>
        <end position="201"/>
    </location>
</feature>
<dbReference type="PANTHER" id="PTHR22936">
    <property type="entry name" value="RHOMBOID-RELATED"/>
    <property type="match status" value="1"/>
</dbReference>
<comment type="similarity">
    <text evidence="3 10">Belongs to the peptidase S54 family.</text>
</comment>
<keyword evidence="6 10" id="KW-0378">Hydrolase</keyword>
<dbReference type="InterPro" id="IPR035952">
    <property type="entry name" value="Rhomboid-like_sf"/>
</dbReference>
<accession>A0A6V7S167</accession>
<keyword evidence="7 10" id="KW-0720">Serine protease</keyword>
<sequence>MLNEYAENNENSNLLPGTAELNEKNAQNKFYDTLFPHMSLDRIIVWISFFQILIYILSCLLSENLTVPNVDVLMFLGATYGPSIKQGELWRLLFPIFLHANWWHLIINIICILNLGLVIETKYKKKRFLLIYFLSGFIGNTLTTICNPCQLAVGASTSGFGLIGCSIMEIFLAWKNLSKKAQNYYMFNISIFLVFFLFVSFSPTVDFFGHIGGFVCGAFLACHYNKFLGYDMYTQKREKNSEKNSGKKIEKKKIAKKIKLLIIFQECLHYGFASICALIIFYLPLRLFVLNMPCEFV</sequence>
<comment type="catalytic activity">
    <reaction evidence="1 10">
        <text>Cleaves type-1 transmembrane domains using a catalytic dyad composed of serine and histidine that are contributed by different transmembrane domains.</text>
        <dbReference type="EC" id="3.4.21.105"/>
    </reaction>
</comment>
<keyword evidence="9 10" id="KW-0472">Membrane</keyword>
<comment type="function">
    <text evidence="10">Serine protease involved in intramembrane proteolysis.</text>
</comment>
<evidence type="ECO:0000313" key="13">
    <source>
        <dbReference type="Proteomes" id="UP000515308"/>
    </source>
</evidence>
<dbReference type="Proteomes" id="UP000515308">
    <property type="component" value="Chromosome PVLDE_07"/>
</dbReference>
<dbReference type="PANTHER" id="PTHR22936:SF69">
    <property type="entry name" value="RHOMBOID-LIKE PROTEIN"/>
    <property type="match status" value="1"/>
</dbReference>
<evidence type="ECO:0000256" key="7">
    <source>
        <dbReference type="ARBA" id="ARBA00022825"/>
    </source>
</evidence>
<dbReference type="EC" id="3.4.21.105" evidence="10"/>
<dbReference type="InterPro" id="IPR002610">
    <property type="entry name" value="Peptidase_S54_rhomboid-like"/>
</dbReference>
<evidence type="ECO:0000256" key="1">
    <source>
        <dbReference type="ARBA" id="ARBA00000156"/>
    </source>
</evidence>
<feature type="transmembrane region" description="Helical" evidence="10">
    <location>
        <begin position="260"/>
        <end position="283"/>
    </location>
</feature>
<gene>
    <name evidence="12" type="ORF">PVLDE_0701400</name>
</gene>
<dbReference type="EMBL" id="LR865369">
    <property type="protein sequence ID" value="CAD2089091.1"/>
    <property type="molecule type" value="Genomic_DNA"/>
</dbReference>
<name>A0A6V7S167_PLAVN</name>
<dbReference type="GO" id="GO:0004252">
    <property type="term" value="F:serine-type endopeptidase activity"/>
    <property type="evidence" value="ECO:0007669"/>
    <property type="project" value="InterPro"/>
</dbReference>
<dbReference type="SUPFAM" id="SSF144091">
    <property type="entry name" value="Rhomboid-like"/>
    <property type="match status" value="1"/>
</dbReference>
<evidence type="ECO:0000256" key="4">
    <source>
        <dbReference type="ARBA" id="ARBA00022670"/>
    </source>
</evidence>
<keyword evidence="4 10" id="KW-0645">Protease</keyword>